<feature type="region of interest" description="Disordered" evidence="1">
    <location>
        <begin position="25"/>
        <end position="342"/>
    </location>
</feature>
<feature type="compositionally biased region" description="Basic and acidic residues" evidence="1">
    <location>
        <begin position="244"/>
        <end position="260"/>
    </location>
</feature>
<dbReference type="EMBL" id="JAOAOG010000233">
    <property type="protein sequence ID" value="KAJ6238150.1"/>
    <property type="molecule type" value="Genomic_DNA"/>
</dbReference>
<reference evidence="2" key="1">
    <citation type="submission" date="2022-08" db="EMBL/GenBank/DDBJ databases">
        <title>Novel sulfate-reducing endosymbionts in the free-living metamonad Anaeramoeba.</title>
        <authorList>
            <person name="Jerlstrom-Hultqvist J."/>
            <person name="Cepicka I."/>
            <person name="Gallot-Lavallee L."/>
            <person name="Salas-Leiva D."/>
            <person name="Curtis B.A."/>
            <person name="Zahonova K."/>
            <person name="Pipaliya S."/>
            <person name="Dacks J."/>
            <person name="Roger A.J."/>
        </authorList>
    </citation>
    <scope>NUCLEOTIDE SEQUENCE</scope>
    <source>
        <strain evidence="2">Schooner1</strain>
    </source>
</reference>
<feature type="compositionally biased region" description="Acidic residues" evidence="1">
    <location>
        <begin position="306"/>
        <end position="321"/>
    </location>
</feature>
<comment type="caution">
    <text evidence="2">The sequence shown here is derived from an EMBL/GenBank/DDBJ whole genome shotgun (WGS) entry which is preliminary data.</text>
</comment>
<feature type="compositionally biased region" description="Acidic residues" evidence="1">
    <location>
        <begin position="277"/>
        <end position="290"/>
    </location>
</feature>
<feature type="compositionally biased region" description="Acidic residues" evidence="1">
    <location>
        <begin position="226"/>
        <end position="243"/>
    </location>
</feature>
<feature type="compositionally biased region" description="Acidic residues" evidence="1">
    <location>
        <begin position="169"/>
        <end position="193"/>
    </location>
</feature>
<feature type="compositionally biased region" description="Basic and acidic residues" evidence="1">
    <location>
        <begin position="194"/>
        <end position="208"/>
    </location>
</feature>
<evidence type="ECO:0000256" key="1">
    <source>
        <dbReference type="SAM" id="MobiDB-lite"/>
    </source>
</evidence>
<protein>
    <submittedName>
        <fullName evidence="2">Chromatin structure-remodeling complex protein syd</fullName>
    </submittedName>
</protein>
<feature type="compositionally biased region" description="Acidic residues" evidence="1">
    <location>
        <begin position="104"/>
        <end position="120"/>
    </location>
</feature>
<feature type="compositionally biased region" description="Low complexity" evidence="1">
    <location>
        <begin position="209"/>
        <end position="219"/>
    </location>
</feature>
<accession>A0ABQ8XZW7</accession>
<feature type="compositionally biased region" description="Low complexity" evidence="1">
    <location>
        <begin position="153"/>
        <end position="162"/>
    </location>
</feature>
<keyword evidence="3" id="KW-1185">Reference proteome</keyword>
<feature type="compositionally biased region" description="Basic and acidic residues" evidence="1">
    <location>
        <begin position="46"/>
        <end position="87"/>
    </location>
</feature>
<gene>
    <name evidence="2" type="ORF">M0813_26116</name>
</gene>
<proteinExistence type="predicted"/>
<sequence>MGTTLPKLEKPQNFSYQFLFNQKEPHQQESLSLIQKLHQTKTKKFKKEESEKEEDSEKKEENEGLNDKKKGDHKKPETKDFEEKEIIIESLDSEQFEKSSSDEKEYDQDIEDIVIDENVIDDQYGRISNEEEGEEEEKKEEEEEEKDNKIEEIISNEIAISEQSGRFPEEEEEDDDDNDDDDDDDEEEAEEEEKEKQEEEEKDNKIEEIISNEIAISEQSGRFPEEVDDDDDEEEEEEAEEENEKEKQEEEEEKDNKIEEILSDEIAISEQSGRFSEEEEEEEEEEESNENLDSGSESLNISDTPSENESEGKSEEDENNIEPEPMWSPEEESESSGDEEDLTNEWIINRRLLNKIQNMQDHEIQQLYQRSIHKKNNEESKLLFTLKPDAYRKKNEISTEKIIPRFFIGTLKNMIFNLDEKFVKMEYQLLSDAIQNILLNVTKKVQNYSDKLINKLKIYLFCDETFGNEFLNLVLVNKYHKIYPDKQMEWESDKLTTIMKNKSKWITNEIIDQLKGFFKKTMHFFLDVLINSEVIAFAYLEKDSTFDEESCINIEEDLEEYEDEDELPQFVQLFPIIYRDEKIIKRGIVVFIEQYNEEIILGERKD</sequence>
<feature type="compositionally biased region" description="Acidic residues" evidence="1">
    <location>
        <begin position="130"/>
        <end position="145"/>
    </location>
</feature>
<name>A0ABQ8XZW7_9EUKA</name>
<dbReference type="Proteomes" id="UP001150062">
    <property type="component" value="Unassembled WGS sequence"/>
</dbReference>
<evidence type="ECO:0000313" key="3">
    <source>
        <dbReference type="Proteomes" id="UP001150062"/>
    </source>
</evidence>
<organism evidence="2 3">
    <name type="scientific">Anaeramoeba flamelloides</name>
    <dbReference type="NCBI Taxonomy" id="1746091"/>
    <lineage>
        <taxon>Eukaryota</taxon>
        <taxon>Metamonada</taxon>
        <taxon>Anaeramoebidae</taxon>
        <taxon>Anaeramoeba</taxon>
    </lineage>
</organism>
<feature type="compositionally biased region" description="Acidic residues" evidence="1">
    <location>
        <begin position="329"/>
        <end position="342"/>
    </location>
</feature>
<evidence type="ECO:0000313" key="2">
    <source>
        <dbReference type="EMBL" id="KAJ6238150.1"/>
    </source>
</evidence>